<evidence type="ECO:0000313" key="2">
    <source>
        <dbReference type="Proteomes" id="UP001229832"/>
    </source>
</evidence>
<dbReference type="EMBL" id="CP132485">
    <property type="protein sequence ID" value="WLV84578.1"/>
    <property type="molecule type" value="Genomic_DNA"/>
</dbReference>
<accession>A0ABD7ZCA8</accession>
<sequence length="69" mass="7541">MLSLPAPLLSEVEVESLAESDLDARSDWFVDSDFDALVESLADVEVESRSELLVEADCDVRADSLIEAL</sequence>
<organism evidence="1 2">
    <name type="scientific">Lacticaseibacillus zeae subsp. silagei</name>
    <dbReference type="NCBI Taxonomy" id="3068307"/>
    <lineage>
        <taxon>Bacteria</taxon>
        <taxon>Bacillati</taxon>
        <taxon>Bacillota</taxon>
        <taxon>Bacilli</taxon>
        <taxon>Lactobacillales</taxon>
        <taxon>Lactobacillaceae</taxon>
        <taxon>Lacticaseibacillus</taxon>
    </lineage>
</organism>
<dbReference type="RefSeq" id="WP_070651117.1">
    <property type="nucleotide sequence ID" value="NZ_CP132484.1"/>
</dbReference>
<dbReference type="GeneID" id="93268786"/>
<protein>
    <submittedName>
        <fullName evidence="1">Uncharacterized protein</fullName>
    </submittedName>
</protein>
<dbReference type="Proteomes" id="UP001229832">
    <property type="component" value="Chromosome"/>
</dbReference>
<gene>
    <name evidence="1" type="ORF">LACZS2_001055</name>
</gene>
<dbReference type="AlphaFoldDB" id="A0ABD7ZCA8"/>
<evidence type="ECO:0000313" key="1">
    <source>
        <dbReference type="EMBL" id="WLV84578.1"/>
    </source>
</evidence>
<reference evidence="1 2" key="1">
    <citation type="submission" date="2023-08" db="EMBL/GenBank/DDBJ databases">
        <authorList>
            <person name="Buchebner-Jance M."/>
        </authorList>
    </citation>
    <scope>NUCLEOTIDE SEQUENCE [LARGE SCALE GENOMIC DNA]</scope>
    <source>
        <strain evidence="1 2">NCIMB 15475</strain>
    </source>
</reference>
<keyword evidence="2" id="KW-1185">Reference proteome</keyword>
<proteinExistence type="predicted"/>
<name>A0ABD7ZCA8_LACZE</name>